<protein>
    <submittedName>
        <fullName evidence="4">Cell division protein FtsB</fullName>
    </submittedName>
</protein>
<dbReference type="Proteomes" id="UP000280668">
    <property type="component" value="Unassembled WGS sequence"/>
</dbReference>
<evidence type="ECO:0000313" key="5">
    <source>
        <dbReference type="Proteomes" id="UP000280668"/>
    </source>
</evidence>
<feature type="compositionally biased region" description="Acidic residues" evidence="2">
    <location>
        <begin position="151"/>
        <end position="164"/>
    </location>
</feature>
<keyword evidence="3" id="KW-0812">Transmembrane</keyword>
<feature type="coiled-coil region" evidence="1">
    <location>
        <begin position="47"/>
        <end position="74"/>
    </location>
</feature>
<feature type="transmembrane region" description="Helical" evidence="3">
    <location>
        <begin position="26"/>
        <end position="48"/>
    </location>
</feature>
<evidence type="ECO:0000256" key="1">
    <source>
        <dbReference type="SAM" id="Coils"/>
    </source>
</evidence>
<dbReference type="InterPro" id="IPR007060">
    <property type="entry name" value="FtsL/DivIC"/>
</dbReference>
<keyword evidence="4" id="KW-0132">Cell division</keyword>
<sequence>MRAAFSRSVAFGPSGEEPRPAVSLRALALFVVCLVAFAIIAPTLRYAVAQQEQLRAVTANVEEAEARTAELERRLELWQDPEYVQAQARDRLGYVMPGETAYVVVDPEVATGEQSAAEREAAEREAQHAAATPWYLRTWETMEIAGASATGEDDPSGLIPAEEE</sequence>
<keyword evidence="3" id="KW-0472">Membrane</keyword>
<evidence type="ECO:0000256" key="3">
    <source>
        <dbReference type="SAM" id="Phobius"/>
    </source>
</evidence>
<keyword evidence="1" id="KW-0175">Coiled coil</keyword>
<keyword evidence="5" id="KW-1185">Reference proteome</keyword>
<comment type="caution">
    <text evidence="4">The sequence shown here is derived from an EMBL/GenBank/DDBJ whole genome shotgun (WGS) entry which is preliminary data.</text>
</comment>
<dbReference type="EMBL" id="RKHK01000001">
    <property type="protein sequence ID" value="ROR72233.1"/>
    <property type="molecule type" value="Genomic_DNA"/>
</dbReference>
<evidence type="ECO:0000313" key="4">
    <source>
        <dbReference type="EMBL" id="ROR72233.1"/>
    </source>
</evidence>
<keyword evidence="4" id="KW-0131">Cell cycle</keyword>
<organism evidence="4 5">
    <name type="scientific">Bogoriella caseilytica</name>
    <dbReference type="NCBI Taxonomy" id="56055"/>
    <lineage>
        <taxon>Bacteria</taxon>
        <taxon>Bacillati</taxon>
        <taxon>Actinomycetota</taxon>
        <taxon>Actinomycetes</taxon>
        <taxon>Micrococcales</taxon>
        <taxon>Bogoriellaceae</taxon>
        <taxon>Bogoriella</taxon>
    </lineage>
</organism>
<keyword evidence="3" id="KW-1133">Transmembrane helix</keyword>
<dbReference type="GO" id="GO:0051301">
    <property type="term" value="P:cell division"/>
    <property type="evidence" value="ECO:0007669"/>
    <property type="project" value="UniProtKB-KW"/>
</dbReference>
<gene>
    <name evidence="4" type="ORF">EDD31_0582</name>
</gene>
<feature type="region of interest" description="Disordered" evidence="2">
    <location>
        <begin position="145"/>
        <end position="164"/>
    </location>
</feature>
<proteinExistence type="predicted"/>
<accession>A0A3N2BAD2</accession>
<dbReference type="Pfam" id="PF04977">
    <property type="entry name" value="DivIC"/>
    <property type="match status" value="1"/>
</dbReference>
<reference evidence="4 5" key="1">
    <citation type="submission" date="2018-11" db="EMBL/GenBank/DDBJ databases">
        <title>Sequencing the genomes of 1000 actinobacteria strains.</title>
        <authorList>
            <person name="Klenk H.-P."/>
        </authorList>
    </citation>
    <scope>NUCLEOTIDE SEQUENCE [LARGE SCALE GENOMIC DNA]</scope>
    <source>
        <strain evidence="4 5">DSM 11294</strain>
    </source>
</reference>
<dbReference type="AlphaFoldDB" id="A0A3N2BAD2"/>
<name>A0A3N2BAD2_9MICO</name>
<evidence type="ECO:0000256" key="2">
    <source>
        <dbReference type="SAM" id="MobiDB-lite"/>
    </source>
</evidence>